<evidence type="ECO:0000313" key="2">
    <source>
        <dbReference type="EMBL" id="HJE19457.1"/>
    </source>
</evidence>
<evidence type="ECO:0000313" key="4">
    <source>
        <dbReference type="Proteomes" id="UP000243605"/>
    </source>
</evidence>
<protein>
    <submittedName>
        <fullName evidence="3">Uncharacterized protein</fullName>
    </submittedName>
</protein>
<keyword evidence="1" id="KW-0812">Transmembrane</keyword>
<dbReference type="Proteomes" id="UP000243605">
    <property type="component" value="Unassembled WGS sequence"/>
</dbReference>
<dbReference type="EMBL" id="FOIT01000001">
    <property type="protein sequence ID" value="SEV82500.1"/>
    <property type="molecule type" value="Genomic_DNA"/>
</dbReference>
<name>A0A662Z0L7_9STAP</name>
<proteinExistence type="predicted"/>
<accession>A0A662Z0L7</accession>
<keyword evidence="1" id="KW-1133">Transmembrane helix</keyword>
<sequence length="79" mass="9164">MNRVNIYLSTAFVIIALLYFSIMYLNFSINHEMIIILSAILFVITSYLLYKSKFKFNPINVGILLFTPLMIISLLVQQV</sequence>
<dbReference type="Proteomes" id="UP000763505">
    <property type="component" value="Unassembled WGS sequence"/>
</dbReference>
<reference evidence="2" key="2">
    <citation type="journal article" date="2021" name="PeerJ">
        <title>Extensive microbial diversity within the chicken gut microbiome revealed by metagenomics and culture.</title>
        <authorList>
            <person name="Gilroy R."/>
            <person name="Ravi A."/>
            <person name="Getino M."/>
            <person name="Pursley I."/>
            <person name="Horton D.L."/>
            <person name="Alikhan N.F."/>
            <person name="Baker D."/>
            <person name="Gharbi K."/>
            <person name="Hall N."/>
            <person name="Watson M."/>
            <person name="Adriaenssens E.M."/>
            <person name="Foster-Nyarko E."/>
            <person name="Jarju S."/>
            <person name="Secka A."/>
            <person name="Antonio M."/>
            <person name="Oren A."/>
            <person name="Chaudhuri R.R."/>
            <person name="La Ragione R."/>
            <person name="Hildebrand F."/>
            <person name="Pallen M.J."/>
        </authorList>
    </citation>
    <scope>NUCLEOTIDE SEQUENCE</scope>
    <source>
        <strain evidence="2">6019</strain>
    </source>
</reference>
<evidence type="ECO:0000256" key="1">
    <source>
        <dbReference type="SAM" id="Phobius"/>
    </source>
</evidence>
<reference evidence="2" key="3">
    <citation type="submission" date="2021-09" db="EMBL/GenBank/DDBJ databases">
        <authorList>
            <person name="Gilroy R."/>
        </authorList>
    </citation>
    <scope>NUCLEOTIDE SEQUENCE</scope>
    <source>
        <strain evidence="2">6019</strain>
    </source>
</reference>
<gene>
    <name evidence="2" type="ORF">K8V35_03785</name>
    <name evidence="3" type="ORF">SAMN05192557_0255</name>
</gene>
<feature type="transmembrane region" description="Helical" evidence="1">
    <location>
        <begin position="6"/>
        <end position="27"/>
    </location>
</feature>
<feature type="transmembrane region" description="Helical" evidence="1">
    <location>
        <begin position="34"/>
        <end position="50"/>
    </location>
</feature>
<dbReference type="RefSeq" id="WP_091473106.1">
    <property type="nucleotide sequence ID" value="NZ_FOIT01000001.1"/>
</dbReference>
<dbReference type="EMBL" id="DYYI01000038">
    <property type="protein sequence ID" value="HJE19457.1"/>
    <property type="molecule type" value="Genomic_DNA"/>
</dbReference>
<keyword evidence="4" id="KW-1185">Reference proteome</keyword>
<reference evidence="3 4" key="1">
    <citation type="submission" date="2016-10" db="EMBL/GenBank/DDBJ databases">
        <authorList>
            <person name="Varghese N."/>
            <person name="Submissions S."/>
        </authorList>
    </citation>
    <scope>NUCLEOTIDE SEQUENCE [LARGE SCALE GENOMIC DNA]</scope>
    <source>
        <strain evidence="3 4">IBRC-M10081</strain>
    </source>
</reference>
<dbReference type="AlphaFoldDB" id="A0A662Z0L7"/>
<keyword evidence="1" id="KW-0472">Membrane</keyword>
<evidence type="ECO:0000313" key="3">
    <source>
        <dbReference type="EMBL" id="SEV82500.1"/>
    </source>
</evidence>
<organism evidence="3 4">
    <name type="scientific">Aliicoccus persicus</name>
    <dbReference type="NCBI Taxonomy" id="930138"/>
    <lineage>
        <taxon>Bacteria</taxon>
        <taxon>Bacillati</taxon>
        <taxon>Bacillota</taxon>
        <taxon>Bacilli</taxon>
        <taxon>Bacillales</taxon>
        <taxon>Staphylococcaceae</taxon>
        <taxon>Aliicoccus</taxon>
    </lineage>
</organism>
<feature type="transmembrane region" description="Helical" evidence="1">
    <location>
        <begin position="56"/>
        <end position="76"/>
    </location>
</feature>